<evidence type="ECO:0000313" key="1">
    <source>
        <dbReference type="Proteomes" id="UP000095283"/>
    </source>
</evidence>
<evidence type="ECO:0000313" key="2">
    <source>
        <dbReference type="WBParaSite" id="Hba_12752"/>
    </source>
</evidence>
<sequence>MAIHLRSEKYYSKHCNVPMVLLLQVGVQEQQPEYRMHYRLSDREKCKKRG</sequence>
<accession>A0A1I7X5Q1</accession>
<proteinExistence type="predicted"/>
<dbReference type="Proteomes" id="UP000095283">
    <property type="component" value="Unplaced"/>
</dbReference>
<protein>
    <submittedName>
        <fullName evidence="2">Uncharacterized protein</fullName>
    </submittedName>
</protein>
<name>A0A1I7X5Q1_HETBA</name>
<dbReference type="AlphaFoldDB" id="A0A1I7X5Q1"/>
<keyword evidence="1" id="KW-1185">Reference proteome</keyword>
<dbReference type="WBParaSite" id="Hba_12752">
    <property type="protein sequence ID" value="Hba_12752"/>
    <property type="gene ID" value="Hba_12752"/>
</dbReference>
<organism evidence="1 2">
    <name type="scientific">Heterorhabditis bacteriophora</name>
    <name type="common">Entomopathogenic nematode worm</name>
    <dbReference type="NCBI Taxonomy" id="37862"/>
    <lineage>
        <taxon>Eukaryota</taxon>
        <taxon>Metazoa</taxon>
        <taxon>Ecdysozoa</taxon>
        <taxon>Nematoda</taxon>
        <taxon>Chromadorea</taxon>
        <taxon>Rhabditida</taxon>
        <taxon>Rhabditina</taxon>
        <taxon>Rhabditomorpha</taxon>
        <taxon>Strongyloidea</taxon>
        <taxon>Heterorhabditidae</taxon>
        <taxon>Heterorhabditis</taxon>
    </lineage>
</organism>
<reference evidence="2" key="1">
    <citation type="submission" date="2016-11" db="UniProtKB">
        <authorList>
            <consortium name="WormBaseParasite"/>
        </authorList>
    </citation>
    <scope>IDENTIFICATION</scope>
</reference>